<protein>
    <recommendedName>
        <fullName evidence="4">Anaphase-promoting complex subunit 13</fullName>
    </recommendedName>
</protein>
<accession>A0AAD6M6D0</accession>
<comment type="caution">
    <text evidence="10">The sequence shown here is derived from an EMBL/GenBank/DDBJ whole genome shotgun (WGS) entry which is preliminary data.</text>
</comment>
<dbReference type="PANTHER" id="PTHR28672:SF1">
    <property type="entry name" value="ANAPHASE-PROMOTING COMPLEX SUBUNIT 13"/>
    <property type="match status" value="1"/>
</dbReference>
<evidence type="ECO:0000256" key="5">
    <source>
        <dbReference type="ARBA" id="ARBA00022618"/>
    </source>
</evidence>
<dbReference type="PANTHER" id="PTHR28672">
    <property type="entry name" value="ANAPHASE-PROMOTING COMPLEX SUBUNIT 13"/>
    <property type="match status" value="1"/>
</dbReference>
<dbReference type="GO" id="GO:0070979">
    <property type="term" value="P:protein K11-linked ubiquitination"/>
    <property type="evidence" value="ECO:0007669"/>
    <property type="project" value="TreeGrafter"/>
</dbReference>
<keyword evidence="9" id="KW-0131">Cell cycle</keyword>
<evidence type="ECO:0000256" key="9">
    <source>
        <dbReference type="ARBA" id="ARBA00023306"/>
    </source>
</evidence>
<evidence type="ECO:0000256" key="8">
    <source>
        <dbReference type="ARBA" id="ARBA00023242"/>
    </source>
</evidence>
<gene>
    <name evidence="10" type="ORF">NC653_027432</name>
</gene>
<proteinExistence type="inferred from homology"/>
<keyword evidence="8" id="KW-0539">Nucleus</keyword>
<evidence type="ECO:0000256" key="4">
    <source>
        <dbReference type="ARBA" id="ARBA00013935"/>
    </source>
</evidence>
<keyword evidence="6" id="KW-0498">Mitosis</keyword>
<comment type="similarity">
    <text evidence="3">Belongs to the APC13 family.</text>
</comment>
<evidence type="ECO:0000256" key="1">
    <source>
        <dbReference type="ARBA" id="ARBA00004123"/>
    </source>
</evidence>
<name>A0AAD6M6D0_9ROSI</name>
<sequence>MPHTQDNRSSSLVEWRYYNNGIPGKHDNDIQKEHDDFHRKFESQYMFSKPNDTFVIRLQDTHCLSCFNTWILEGSDLVPRFAIAVAVGRDLALPPVMAVRTDDAEDSNQDTQHVDADAWHDLALGNQ</sequence>
<dbReference type="GO" id="GO:0005680">
    <property type="term" value="C:anaphase-promoting complex"/>
    <property type="evidence" value="ECO:0007669"/>
    <property type="project" value="InterPro"/>
</dbReference>
<keyword evidence="5" id="KW-0132">Cell division</keyword>
<evidence type="ECO:0000256" key="2">
    <source>
        <dbReference type="ARBA" id="ARBA00004906"/>
    </source>
</evidence>
<dbReference type="AlphaFoldDB" id="A0AAD6M6D0"/>
<comment type="subcellular location">
    <subcellularLocation>
        <location evidence="1">Nucleus</location>
    </subcellularLocation>
</comment>
<evidence type="ECO:0000256" key="6">
    <source>
        <dbReference type="ARBA" id="ARBA00022776"/>
    </source>
</evidence>
<keyword evidence="11" id="KW-1185">Reference proteome</keyword>
<organism evidence="10 11">
    <name type="scientific">Populus alba x Populus x berolinensis</name>
    <dbReference type="NCBI Taxonomy" id="444605"/>
    <lineage>
        <taxon>Eukaryota</taxon>
        <taxon>Viridiplantae</taxon>
        <taxon>Streptophyta</taxon>
        <taxon>Embryophyta</taxon>
        <taxon>Tracheophyta</taxon>
        <taxon>Spermatophyta</taxon>
        <taxon>Magnoliopsida</taxon>
        <taxon>eudicotyledons</taxon>
        <taxon>Gunneridae</taxon>
        <taxon>Pentapetalae</taxon>
        <taxon>rosids</taxon>
        <taxon>fabids</taxon>
        <taxon>Malpighiales</taxon>
        <taxon>Salicaceae</taxon>
        <taxon>Saliceae</taxon>
        <taxon>Populus</taxon>
    </lineage>
</organism>
<evidence type="ECO:0000313" key="10">
    <source>
        <dbReference type="EMBL" id="KAJ6979274.1"/>
    </source>
</evidence>
<reference evidence="10" key="1">
    <citation type="journal article" date="2023" name="Mol. Ecol. Resour.">
        <title>Chromosome-level genome assembly of a triploid poplar Populus alba 'Berolinensis'.</title>
        <authorList>
            <person name="Chen S."/>
            <person name="Yu Y."/>
            <person name="Wang X."/>
            <person name="Wang S."/>
            <person name="Zhang T."/>
            <person name="Zhou Y."/>
            <person name="He R."/>
            <person name="Meng N."/>
            <person name="Wang Y."/>
            <person name="Liu W."/>
            <person name="Liu Z."/>
            <person name="Liu J."/>
            <person name="Guo Q."/>
            <person name="Huang H."/>
            <person name="Sederoff R.R."/>
            <person name="Wang G."/>
            <person name="Qu G."/>
            <person name="Chen S."/>
        </authorList>
    </citation>
    <scope>NUCLEOTIDE SEQUENCE</scope>
    <source>
        <strain evidence="10">SC-2020</strain>
    </source>
</reference>
<dbReference type="EMBL" id="JAQIZT010000011">
    <property type="protein sequence ID" value="KAJ6979274.1"/>
    <property type="molecule type" value="Genomic_DNA"/>
</dbReference>
<evidence type="ECO:0000313" key="11">
    <source>
        <dbReference type="Proteomes" id="UP001164929"/>
    </source>
</evidence>
<keyword evidence="7" id="KW-0833">Ubl conjugation pathway</keyword>
<dbReference type="InterPro" id="IPR008401">
    <property type="entry name" value="Apc13"/>
</dbReference>
<comment type="pathway">
    <text evidence="2">Protein modification; protein ubiquitination.</text>
</comment>
<evidence type="ECO:0000256" key="3">
    <source>
        <dbReference type="ARBA" id="ARBA00006940"/>
    </source>
</evidence>
<dbReference type="Proteomes" id="UP001164929">
    <property type="component" value="Chromosome 11"/>
</dbReference>
<dbReference type="GO" id="GO:0051301">
    <property type="term" value="P:cell division"/>
    <property type="evidence" value="ECO:0007669"/>
    <property type="project" value="UniProtKB-KW"/>
</dbReference>
<evidence type="ECO:0000256" key="7">
    <source>
        <dbReference type="ARBA" id="ARBA00022786"/>
    </source>
</evidence>